<comment type="caution">
    <text evidence="2">The sequence shown here is derived from an EMBL/GenBank/DDBJ whole genome shotgun (WGS) entry which is preliminary data.</text>
</comment>
<dbReference type="InterPro" id="IPR000477">
    <property type="entry name" value="RT_dom"/>
</dbReference>
<reference evidence="2" key="2">
    <citation type="journal article" date="2023" name="Infect Dis Poverty">
        <title>Chromosome-scale genome of the human blood fluke Schistosoma mekongi and its implications for public health.</title>
        <authorList>
            <person name="Zhou M."/>
            <person name="Xu L."/>
            <person name="Xu D."/>
            <person name="Chen W."/>
            <person name="Khan J."/>
            <person name="Hu Y."/>
            <person name="Huang H."/>
            <person name="Wei H."/>
            <person name="Zhang Y."/>
            <person name="Chusongsang P."/>
            <person name="Tanasarnprasert K."/>
            <person name="Hu X."/>
            <person name="Limpanont Y."/>
            <person name="Lv Z."/>
        </authorList>
    </citation>
    <scope>NUCLEOTIDE SEQUENCE</scope>
    <source>
        <strain evidence="2">LV_2022a</strain>
    </source>
</reference>
<dbReference type="Proteomes" id="UP001292079">
    <property type="component" value="Unassembled WGS sequence"/>
</dbReference>
<dbReference type="PANTHER" id="PTHR33064:SF37">
    <property type="entry name" value="RIBONUCLEASE H"/>
    <property type="match status" value="1"/>
</dbReference>
<evidence type="ECO:0000259" key="1">
    <source>
        <dbReference type="Pfam" id="PF00078"/>
    </source>
</evidence>
<proteinExistence type="predicted"/>
<feature type="domain" description="Reverse transcriptase" evidence="1">
    <location>
        <begin position="1"/>
        <end position="80"/>
    </location>
</feature>
<dbReference type="InterPro" id="IPR043502">
    <property type="entry name" value="DNA/RNA_pol_sf"/>
</dbReference>
<dbReference type="EMBL" id="JALJAT010000001">
    <property type="protein sequence ID" value="KAK4474318.1"/>
    <property type="molecule type" value="Genomic_DNA"/>
</dbReference>
<dbReference type="InterPro" id="IPR051320">
    <property type="entry name" value="Viral_Replic_Matur_Polypro"/>
</dbReference>
<gene>
    <name evidence="2" type="ORF">MN116_000403</name>
</gene>
<dbReference type="SUPFAM" id="SSF56672">
    <property type="entry name" value="DNA/RNA polymerases"/>
    <property type="match status" value="1"/>
</dbReference>
<organism evidence="2 3">
    <name type="scientific">Schistosoma mekongi</name>
    <name type="common">Parasitic worm</name>
    <dbReference type="NCBI Taxonomy" id="38744"/>
    <lineage>
        <taxon>Eukaryota</taxon>
        <taxon>Metazoa</taxon>
        <taxon>Spiralia</taxon>
        <taxon>Lophotrochozoa</taxon>
        <taxon>Platyhelminthes</taxon>
        <taxon>Trematoda</taxon>
        <taxon>Digenea</taxon>
        <taxon>Strigeidida</taxon>
        <taxon>Schistosomatoidea</taxon>
        <taxon>Schistosomatidae</taxon>
        <taxon>Schistosoma</taxon>
    </lineage>
</organism>
<keyword evidence="3" id="KW-1185">Reference proteome</keyword>
<protein>
    <recommendedName>
        <fullName evidence="1">Reverse transcriptase domain-containing protein</fullName>
    </recommendedName>
</protein>
<evidence type="ECO:0000313" key="2">
    <source>
        <dbReference type="EMBL" id="KAK4474318.1"/>
    </source>
</evidence>
<dbReference type="Gene3D" id="3.30.70.270">
    <property type="match status" value="1"/>
</dbReference>
<sequence>MPFGLRNAAQTFQRFIGDAFRVLDYVHAYVNDCLIASPDKETYMKHLDAAFGGLQICRVILTMKKCQIGTTLLGFLGHTINADNIQPKRHKVVAILGYPKSTTIEHLRAFNGLISSYRRFIPMRHTTYAYRLIKMEEHYHMTKTVE</sequence>
<dbReference type="InterPro" id="IPR043128">
    <property type="entry name" value="Rev_trsase/Diguanyl_cyclase"/>
</dbReference>
<dbReference type="AlphaFoldDB" id="A0AAE1ZHZ9"/>
<dbReference type="PANTHER" id="PTHR33064">
    <property type="entry name" value="POL PROTEIN"/>
    <property type="match status" value="1"/>
</dbReference>
<dbReference type="Pfam" id="PF00078">
    <property type="entry name" value="RVT_1"/>
    <property type="match status" value="1"/>
</dbReference>
<reference evidence="2" key="1">
    <citation type="submission" date="2022-04" db="EMBL/GenBank/DDBJ databases">
        <authorList>
            <person name="Xu L."/>
            <person name="Lv Z."/>
        </authorList>
    </citation>
    <scope>NUCLEOTIDE SEQUENCE</scope>
    <source>
        <strain evidence="2">LV_2022a</strain>
    </source>
</reference>
<evidence type="ECO:0000313" key="3">
    <source>
        <dbReference type="Proteomes" id="UP001292079"/>
    </source>
</evidence>
<accession>A0AAE1ZHZ9</accession>
<name>A0AAE1ZHZ9_SCHME</name>